<feature type="transmembrane region" description="Helical" evidence="2">
    <location>
        <begin position="88"/>
        <end position="109"/>
    </location>
</feature>
<evidence type="ECO:0000313" key="4">
    <source>
        <dbReference type="Proteomes" id="UP001629536"/>
    </source>
</evidence>
<keyword evidence="4" id="KW-1185">Reference proteome</keyword>
<dbReference type="Proteomes" id="UP001629536">
    <property type="component" value="Unassembled WGS sequence"/>
</dbReference>
<evidence type="ECO:0000256" key="1">
    <source>
        <dbReference type="NCBIfam" id="TIGR00697"/>
    </source>
</evidence>
<dbReference type="RefSeq" id="WP_408126252.1">
    <property type="nucleotide sequence ID" value="NZ_JBFNFH010000002.1"/>
</dbReference>
<keyword evidence="2" id="KW-0472">Membrane</keyword>
<dbReference type="Pfam" id="PF02592">
    <property type="entry name" value="Vut_1"/>
    <property type="match status" value="1"/>
</dbReference>
<reference evidence="3 4" key="1">
    <citation type="journal article" date="2024" name="Front. Microbiol.">
        <title>Pangenomic and biochemical analyses of Helcococcus ovis reveal widespread tetracycline resistance and a novel bacterial species, Helcococcus bovis.</title>
        <authorList>
            <person name="Cunha F."/>
            <person name="Zhai Y."/>
            <person name="Casaro S."/>
            <person name="Jones K.L."/>
            <person name="Hernandez M."/>
            <person name="Bisinotto R.S."/>
            <person name="Kariyawasam S."/>
            <person name="Brown M.B."/>
            <person name="Phillips A."/>
            <person name="Jeong K.C."/>
            <person name="Galvao K.N."/>
        </authorList>
    </citation>
    <scope>NUCLEOTIDE SEQUENCE [LARGE SCALE GENOMIC DNA]</scope>
    <source>
        <strain evidence="3 4">KG197</strain>
    </source>
</reference>
<protein>
    <recommendedName>
        <fullName evidence="1">Queuosine precursor transporter</fullName>
    </recommendedName>
</protein>
<comment type="caution">
    <text evidence="3">The sequence shown here is derived from an EMBL/GenBank/DDBJ whole genome shotgun (WGS) entry which is preliminary data.</text>
</comment>
<name>A0ABW9F536_9FIRM</name>
<evidence type="ECO:0000313" key="3">
    <source>
        <dbReference type="EMBL" id="MFM1524384.1"/>
    </source>
</evidence>
<dbReference type="EMBL" id="JBFNFH010000002">
    <property type="protein sequence ID" value="MFM1524384.1"/>
    <property type="molecule type" value="Genomic_DNA"/>
</dbReference>
<dbReference type="NCBIfam" id="TIGR00697">
    <property type="entry name" value="queuosine precursor transporter"/>
    <property type="match status" value="1"/>
</dbReference>
<organism evidence="3 4">
    <name type="scientific">Helcococcus bovis</name>
    <dbReference type="NCBI Taxonomy" id="3153252"/>
    <lineage>
        <taxon>Bacteria</taxon>
        <taxon>Bacillati</taxon>
        <taxon>Bacillota</taxon>
        <taxon>Tissierellia</taxon>
        <taxon>Tissierellales</taxon>
        <taxon>Peptoniphilaceae</taxon>
        <taxon>Helcococcus</taxon>
    </lineage>
</organism>
<dbReference type="PANTHER" id="PTHR34300">
    <property type="entry name" value="QUEUOSINE PRECURSOR TRANSPORTER-RELATED"/>
    <property type="match status" value="1"/>
</dbReference>
<sequence length="122" mass="13438">MALPNASSPKIQTSFSIVLGNIPRILAASLIAYLIGGTLNVKIMSKLKEKGNNSLLTRAIVSTIFGQLADSLVFSTIAFSGIIPFNTLLIMTLSMTFLETIYEIIFYPVTKFFINKMKELKD</sequence>
<feature type="transmembrane region" description="Helical" evidence="2">
    <location>
        <begin position="55"/>
        <end position="82"/>
    </location>
</feature>
<gene>
    <name evidence="3" type="ORF">ABGF40_01705</name>
</gene>
<dbReference type="PANTHER" id="PTHR34300:SF2">
    <property type="entry name" value="QUEUOSINE PRECURSOR TRANSPORTER-RELATED"/>
    <property type="match status" value="1"/>
</dbReference>
<dbReference type="InterPro" id="IPR003744">
    <property type="entry name" value="YhhQ"/>
</dbReference>
<keyword evidence="2" id="KW-1133">Transmembrane helix</keyword>
<proteinExistence type="predicted"/>
<evidence type="ECO:0000256" key="2">
    <source>
        <dbReference type="SAM" id="Phobius"/>
    </source>
</evidence>
<keyword evidence="2" id="KW-0812">Transmembrane</keyword>
<accession>A0ABW9F536</accession>
<feature type="transmembrane region" description="Helical" evidence="2">
    <location>
        <begin position="25"/>
        <end position="43"/>
    </location>
</feature>